<evidence type="ECO:0000313" key="3">
    <source>
        <dbReference type="EMBL" id="QTL98342.1"/>
    </source>
</evidence>
<dbReference type="InterPro" id="IPR009097">
    <property type="entry name" value="Cyclic_Pdiesterase"/>
</dbReference>
<dbReference type="SUPFAM" id="SSF55144">
    <property type="entry name" value="LigT-like"/>
    <property type="match status" value="1"/>
</dbReference>
<dbReference type="EMBL" id="CP046640">
    <property type="protein sequence ID" value="QTL98342.1"/>
    <property type="molecule type" value="Genomic_DNA"/>
</dbReference>
<dbReference type="EC" id="3.1.4.58" evidence="2"/>
<dbReference type="GO" id="GO:0004113">
    <property type="term" value="F:2',3'-cyclic-nucleotide 3'-phosphodiesterase activity"/>
    <property type="evidence" value="ECO:0007669"/>
    <property type="project" value="InterPro"/>
</dbReference>
<dbReference type="AlphaFoldDB" id="A0A8A7KKF9"/>
<comment type="catalytic activity">
    <reaction evidence="2">
        <text>a 3'-end 2',3'-cyclophospho-ribonucleotide-RNA + H2O = a 3'-end 2'-phospho-ribonucleotide-RNA + H(+)</text>
        <dbReference type="Rhea" id="RHEA:11828"/>
        <dbReference type="Rhea" id="RHEA-COMP:10464"/>
        <dbReference type="Rhea" id="RHEA-COMP:17353"/>
        <dbReference type="ChEBI" id="CHEBI:15377"/>
        <dbReference type="ChEBI" id="CHEBI:15378"/>
        <dbReference type="ChEBI" id="CHEBI:83064"/>
        <dbReference type="ChEBI" id="CHEBI:173113"/>
        <dbReference type="EC" id="3.1.4.58"/>
    </reaction>
</comment>
<dbReference type="HAMAP" id="MF_01940">
    <property type="entry name" value="RNA_CPDase"/>
    <property type="match status" value="1"/>
</dbReference>
<gene>
    <name evidence="3" type="primary">thpR</name>
    <name evidence="3" type="ORF">GM661_10305</name>
</gene>
<dbReference type="Proteomes" id="UP000665020">
    <property type="component" value="Chromosome"/>
</dbReference>
<feature type="short sequence motif" description="HXTX 1" evidence="2">
    <location>
        <begin position="42"/>
        <end position="45"/>
    </location>
</feature>
<proteinExistence type="inferred from homology"/>
<protein>
    <recommendedName>
        <fullName evidence="2">RNA 2',3'-cyclic phosphodiesterase</fullName>
        <shortName evidence="2">RNA 2',3'-CPDase</shortName>
        <ecNumber evidence="2">3.1.4.58</ecNumber>
    </recommendedName>
</protein>
<feature type="active site" description="Proton acceptor" evidence="2">
    <location>
        <position position="129"/>
    </location>
</feature>
<reference evidence="3" key="1">
    <citation type="submission" date="2019-12" db="EMBL/GenBank/DDBJ databases">
        <authorList>
            <person name="zhang j."/>
            <person name="sun C.M."/>
        </authorList>
    </citation>
    <scope>NUCLEOTIDE SEQUENCE</scope>
    <source>
        <strain evidence="3">NS-1</strain>
    </source>
</reference>
<dbReference type="PANTHER" id="PTHR35561:SF1">
    <property type="entry name" value="RNA 2',3'-CYCLIC PHOSPHODIESTERASE"/>
    <property type="match status" value="1"/>
</dbReference>
<dbReference type="GO" id="GO:0008664">
    <property type="term" value="F:RNA 2',3'-cyclic 3'-phosphodiesterase activity"/>
    <property type="evidence" value="ECO:0007669"/>
    <property type="project" value="UniProtKB-EC"/>
</dbReference>
<sequence length="188" mass="21791">MMRLFIAIKLPALLRDNLCRQLDILKKEINAGLKWVKKDHYHITLRFLGEVKGDKIFDIKKAIDIVAQGTAIAPLLFKGSGAFPYPDNPKIFYLGVDKGEDYLKIIHYKLEDELVKIGFKREDRSYTPHITLARSRRNTDMKRLSRDIKELMNKEFFVGEMVLEKISLIKSELKSDGPVYQDIYSVSL</sequence>
<dbReference type="InterPro" id="IPR004175">
    <property type="entry name" value="RNA_CPDase"/>
</dbReference>
<evidence type="ECO:0000256" key="2">
    <source>
        <dbReference type="HAMAP-Rule" id="MF_01940"/>
    </source>
</evidence>
<accession>A0A8A7KKF9</accession>
<dbReference type="Pfam" id="PF13563">
    <property type="entry name" value="2_5_RNA_ligase2"/>
    <property type="match status" value="1"/>
</dbReference>
<feature type="short sequence motif" description="HXTX 2" evidence="2">
    <location>
        <begin position="129"/>
        <end position="132"/>
    </location>
</feature>
<name>A0A8A7KKF9_9FIRM</name>
<feature type="active site" description="Proton donor" evidence="2">
    <location>
        <position position="42"/>
    </location>
</feature>
<keyword evidence="1 2" id="KW-0378">Hydrolase</keyword>
<evidence type="ECO:0000256" key="1">
    <source>
        <dbReference type="ARBA" id="ARBA00022801"/>
    </source>
</evidence>
<keyword evidence="4" id="KW-1185">Reference proteome</keyword>
<evidence type="ECO:0000313" key="4">
    <source>
        <dbReference type="Proteomes" id="UP000665020"/>
    </source>
</evidence>
<comment type="similarity">
    <text evidence="2">Belongs to the 2H phosphoesterase superfamily. ThpR family.</text>
</comment>
<dbReference type="NCBIfam" id="TIGR02258">
    <property type="entry name" value="2_5_ligase"/>
    <property type="match status" value="1"/>
</dbReference>
<dbReference type="KEGG" id="ifn:GM661_10305"/>
<organism evidence="3 4">
    <name type="scientific">Iocasia fonsfrigidae</name>
    <dbReference type="NCBI Taxonomy" id="2682810"/>
    <lineage>
        <taxon>Bacteria</taxon>
        <taxon>Bacillati</taxon>
        <taxon>Bacillota</taxon>
        <taxon>Clostridia</taxon>
        <taxon>Halanaerobiales</taxon>
        <taxon>Halanaerobiaceae</taxon>
        <taxon>Iocasia</taxon>
    </lineage>
</organism>
<dbReference type="PANTHER" id="PTHR35561">
    <property type="entry name" value="RNA 2',3'-CYCLIC PHOSPHODIESTERASE"/>
    <property type="match status" value="1"/>
</dbReference>
<comment type="function">
    <text evidence="2">Hydrolyzes RNA 2',3'-cyclic phosphodiester to an RNA 2'-phosphomonoester.</text>
</comment>
<dbReference type="Gene3D" id="3.90.1140.10">
    <property type="entry name" value="Cyclic phosphodiesterase"/>
    <property type="match status" value="1"/>
</dbReference>